<evidence type="ECO:0000256" key="7">
    <source>
        <dbReference type="ARBA" id="ARBA00023239"/>
    </source>
</evidence>
<dbReference type="AlphaFoldDB" id="A0ABD2VWU3"/>
<comment type="subcellular location">
    <subcellularLocation>
        <location evidence="1">Cytoplasm</location>
    </subcellularLocation>
</comment>
<proteinExistence type="inferred from homology"/>
<keyword evidence="7" id="KW-0456">Lyase</keyword>
<evidence type="ECO:0000313" key="11">
    <source>
        <dbReference type="EMBL" id="KAL3384882.1"/>
    </source>
</evidence>
<dbReference type="EC" id="4.1.3.3" evidence="5"/>
<comment type="subunit">
    <text evidence="4">Homotetramer.</text>
</comment>
<dbReference type="InterPro" id="IPR013785">
    <property type="entry name" value="Aldolase_TIM"/>
</dbReference>
<evidence type="ECO:0000256" key="9">
    <source>
        <dbReference type="ARBA" id="ARBA00023277"/>
    </source>
</evidence>
<evidence type="ECO:0000256" key="8">
    <source>
        <dbReference type="ARBA" id="ARBA00023270"/>
    </source>
</evidence>
<comment type="pathway">
    <text evidence="2">Amino-sugar metabolism; N-acetylneuraminate degradation.</text>
</comment>
<dbReference type="SMART" id="SM01130">
    <property type="entry name" value="DHDPS"/>
    <property type="match status" value="1"/>
</dbReference>
<comment type="similarity">
    <text evidence="3">Belongs to the DapA family. NanA subfamily.</text>
</comment>
<comment type="caution">
    <text evidence="11">The sequence shown here is derived from an EMBL/GenBank/DDBJ whole genome shotgun (WGS) entry which is preliminary data.</text>
</comment>
<dbReference type="InterPro" id="IPR020624">
    <property type="entry name" value="Schiff_base-form_aldolases_CS"/>
</dbReference>
<keyword evidence="9" id="KW-0119">Carbohydrate metabolism</keyword>
<evidence type="ECO:0000256" key="4">
    <source>
        <dbReference type="ARBA" id="ARBA00011881"/>
    </source>
</evidence>
<dbReference type="Gene3D" id="3.20.20.70">
    <property type="entry name" value="Aldolase class I"/>
    <property type="match status" value="1"/>
</dbReference>
<gene>
    <name evidence="11" type="ORF">TKK_019291</name>
</gene>
<keyword evidence="8" id="KW-0704">Schiff base</keyword>
<name>A0ABD2VWU3_9HYME</name>
<dbReference type="GO" id="GO:0008747">
    <property type="term" value="F:N-acetylneuraminate lyase activity"/>
    <property type="evidence" value="ECO:0007669"/>
    <property type="project" value="UniProtKB-EC"/>
</dbReference>
<keyword evidence="12" id="KW-1185">Reference proteome</keyword>
<evidence type="ECO:0000256" key="3">
    <source>
        <dbReference type="ARBA" id="ARBA00006324"/>
    </source>
</evidence>
<dbReference type="EMBL" id="JBJJXI010000166">
    <property type="protein sequence ID" value="KAL3384882.1"/>
    <property type="molecule type" value="Genomic_DNA"/>
</dbReference>
<evidence type="ECO:0000313" key="12">
    <source>
        <dbReference type="Proteomes" id="UP001627154"/>
    </source>
</evidence>
<sequence>MKFISLFQYRPRENYKTCTYDFGMHAHTHARTHLQRGRAKSSGFKRLSRVPRTNVTVARDCRHTSHVAPDHCGIIQDVCVFVYKIPGQLGGCELNKSLNLKIIPDYAEFLASKNISAVLVAGSTGEGTLLSVEERKKLAEAWSRAGQKNKLRLMIHVGGVAPIDVQNLAAHAESIGADSILCLPDLYLKPKSTEDLIEYLDGVSKAAPRTPLIYYQSSKVPNNVRPYGLLTLGGKIISTLAGIKIDSSDIKDGLEALRANENTGKNYTIIYGSKMPILPACGLGVETFMTASLNFVPEVAVEIIEFCGGRSDLEAGRAAQTRLSQIERDVLQYGGYVEAMKTATSLASGLYMGPPRAPFRSLSLTAAEKMSKDLARRGLSTVPSTLQNYKNL</sequence>
<dbReference type="GO" id="GO:0005737">
    <property type="term" value="C:cytoplasm"/>
    <property type="evidence" value="ECO:0007669"/>
    <property type="project" value="UniProtKB-SubCell"/>
</dbReference>
<dbReference type="SUPFAM" id="SSF51569">
    <property type="entry name" value="Aldolase"/>
    <property type="match status" value="1"/>
</dbReference>
<comment type="catalytic activity">
    <reaction evidence="10">
        <text>aceneuramate = aldehydo-N-acetyl-D-mannosamine + pyruvate</text>
        <dbReference type="Rhea" id="RHEA:23296"/>
        <dbReference type="ChEBI" id="CHEBI:15361"/>
        <dbReference type="ChEBI" id="CHEBI:17122"/>
        <dbReference type="ChEBI" id="CHEBI:173083"/>
        <dbReference type="EC" id="4.1.3.3"/>
    </reaction>
</comment>
<evidence type="ECO:0000256" key="2">
    <source>
        <dbReference type="ARBA" id="ARBA00004878"/>
    </source>
</evidence>
<evidence type="ECO:0000256" key="1">
    <source>
        <dbReference type="ARBA" id="ARBA00004496"/>
    </source>
</evidence>
<evidence type="ECO:0000256" key="5">
    <source>
        <dbReference type="ARBA" id="ARBA00012911"/>
    </source>
</evidence>
<dbReference type="Proteomes" id="UP001627154">
    <property type="component" value="Unassembled WGS sequence"/>
</dbReference>
<evidence type="ECO:0000256" key="10">
    <source>
        <dbReference type="ARBA" id="ARBA00044906"/>
    </source>
</evidence>
<dbReference type="PANTHER" id="PTHR12128:SF21">
    <property type="entry name" value="N-ACETYLNEURAMINATE LYASE"/>
    <property type="match status" value="1"/>
</dbReference>
<dbReference type="PROSITE" id="PS00665">
    <property type="entry name" value="DHDPS_1"/>
    <property type="match status" value="1"/>
</dbReference>
<keyword evidence="6" id="KW-0963">Cytoplasm</keyword>
<accession>A0ABD2VWU3</accession>
<dbReference type="PANTHER" id="PTHR12128">
    <property type="entry name" value="DIHYDRODIPICOLINATE SYNTHASE"/>
    <property type="match status" value="1"/>
</dbReference>
<dbReference type="Pfam" id="PF00701">
    <property type="entry name" value="DHDPS"/>
    <property type="match status" value="1"/>
</dbReference>
<dbReference type="InterPro" id="IPR002220">
    <property type="entry name" value="DapA-like"/>
</dbReference>
<evidence type="ECO:0000256" key="6">
    <source>
        <dbReference type="ARBA" id="ARBA00022490"/>
    </source>
</evidence>
<protein>
    <recommendedName>
        <fullName evidence="5">N-acetylneuraminate lyase</fullName>
        <ecNumber evidence="5">4.1.3.3</ecNumber>
    </recommendedName>
</protein>
<organism evidence="11 12">
    <name type="scientific">Trichogramma kaykai</name>
    <dbReference type="NCBI Taxonomy" id="54128"/>
    <lineage>
        <taxon>Eukaryota</taxon>
        <taxon>Metazoa</taxon>
        <taxon>Ecdysozoa</taxon>
        <taxon>Arthropoda</taxon>
        <taxon>Hexapoda</taxon>
        <taxon>Insecta</taxon>
        <taxon>Pterygota</taxon>
        <taxon>Neoptera</taxon>
        <taxon>Endopterygota</taxon>
        <taxon>Hymenoptera</taxon>
        <taxon>Apocrita</taxon>
        <taxon>Proctotrupomorpha</taxon>
        <taxon>Chalcidoidea</taxon>
        <taxon>Trichogrammatidae</taxon>
        <taxon>Trichogramma</taxon>
    </lineage>
</organism>
<reference evidence="11 12" key="1">
    <citation type="journal article" date="2024" name="bioRxiv">
        <title>A reference genome for Trichogramma kaykai: A tiny desert-dwelling parasitoid wasp with competing sex-ratio distorters.</title>
        <authorList>
            <person name="Culotta J."/>
            <person name="Lindsey A.R."/>
        </authorList>
    </citation>
    <scope>NUCLEOTIDE SEQUENCE [LARGE SCALE GENOMIC DNA]</scope>
    <source>
        <strain evidence="11 12">KSX58</strain>
    </source>
</reference>